<reference evidence="7" key="1">
    <citation type="submission" date="2017-02" db="EMBL/GenBank/DDBJ databases">
        <authorList>
            <person name="Varghese N."/>
            <person name="Submissions S."/>
        </authorList>
    </citation>
    <scope>NUCLEOTIDE SEQUENCE [LARGE SCALE GENOMIC DNA]</scope>
    <source>
        <strain evidence="7">DSM 22385</strain>
    </source>
</reference>
<proteinExistence type="inferred from homology"/>
<organism evidence="6 7">
    <name type="scientific">Daejeonella lutea</name>
    <dbReference type="NCBI Taxonomy" id="572036"/>
    <lineage>
        <taxon>Bacteria</taxon>
        <taxon>Pseudomonadati</taxon>
        <taxon>Bacteroidota</taxon>
        <taxon>Sphingobacteriia</taxon>
        <taxon>Sphingobacteriales</taxon>
        <taxon>Sphingobacteriaceae</taxon>
        <taxon>Daejeonella</taxon>
    </lineage>
</organism>
<dbReference type="Gene3D" id="1.10.10.10">
    <property type="entry name" value="Winged helix-like DNA-binding domain superfamily/Winged helix DNA-binding domain"/>
    <property type="match status" value="1"/>
</dbReference>
<dbReference type="NCBIfam" id="TIGR02985">
    <property type="entry name" value="Sig70_bacteroi1"/>
    <property type="match status" value="1"/>
</dbReference>
<dbReference type="GO" id="GO:0006352">
    <property type="term" value="P:DNA-templated transcription initiation"/>
    <property type="evidence" value="ECO:0007669"/>
    <property type="project" value="InterPro"/>
</dbReference>
<evidence type="ECO:0000256" key="4">
    <source>
        <dbReference type="ARBA" id="ARBA00023163"/>
    </source>
</evidence>
<sequence>METLKAHSDSELILLWYNGNEQAFEILYKRHLSLLLSLAVQKTGDRETAKELVQDTFVNLYSQKASMLEIRSVRAYLYVILKNKVLNYYRKESARRRYQEYLASTFGEQDNSTELGIQSREIERQLDHEIENLPPKCRAVFKLSRKEHLSNKDIASRLGISENTVEQHMRKALRDLRSSMGAAGLAALLYLLER</sequence>
<dbReference type="Pfam" id="PF08281">
    <property type="entry name" value="Sigma70_r4_2"/>
    <property type="match status" value="1"/>
</dbReference>
<gene>
    <name evidence="6" type="ORF">SAMN05661099_1113</name>
</gene>
<dbReference type="OrthoDB" id="1100095at2"/>
<keyword evidence="7" id="KW-1185">Reference proteome</keyword>
<dbReference type="SUPFAM" id="SSF88659">
    <property type="entry name" value="Sigma3 and sigma4 domains of RNA polymerase sigma factors"/>
    <property type="match status" value="1"/>
</dbReference>
<dbReference type="InterPro" id="IPR000792">
    <property type="entry name" value="Tscrpt_reg_LuxR_C"/>
</dbReference>
<dbReference type="InterPro" id="IPR036388">
    <property type="entry name" value="WH-like_DNA-bd_sf"/>
</dbReference>
<evidence type="ECO:0000313" key="7">
    <source>
        <dbReference type="Proteomes" id="UP000189981"/>
    </source>
</evidence>
<evidence type="ECO:0000256" key="1">
    <source>
        <dbReference type="ARBA" id="ARBA00010641"/>
    </source>
</evidence>
<dbReference type="EMBL" id="FUYR01000001">
    <property type="protein sequence ID" value="SKB39799.1"/>
    <property type="molecule type" value="Genomic_DNA"/>
</dbReference>
<keyword evidence="3" id="KW-0731">Sigma factor</keyword>
<dbReference type="Pfam" id="PF04542">
    <property type="entry name" value="Sigma70_r2"/>
    <property type="match status" value="1"/>
</dbReference>
<evidence type="ECO:0000256" key="2">
    <source>
        <dbReference type="ARBA" id="ARBA00023015"/>
    </source>
</evidence>
<dbReference type="InterPro" id="IPR013249">
    <property type="entry name" value="RNA_pol_sigma70_r4_t2"/>
</dbReference>
<name>A0A1T5AYA2_9SPHI</name>
<dbReference type="InterPro" id="IPR014284">
    <property type="entry name" value="RNA_pol_sigma-70_dom"/>
</dbReference>
<dbReference type="InterPro" id="IPR039425">
    <property type="entry name" value="RNA_pol_sigma-70-like"/>
</dbReference>
<dbReference type="GO" id="GO:0003677">
    <property type="term" value="F:DNA binding"/>
    <property type="evidence" value="ECO:0007669"/>
    <property type="project" value="InterPro"/>
</dbReference>
<evidence type="ECO:0000313" key="6">
    <source>
        <dbReference type="EMBL" id="SKB39799.1"/>
    </source>
</evidence>
<dbReference type="GO" id="GO:0016987">
    <property type="term" value="F:sigma factor activity"/>
    <property type="evidence" value="ECO:0007669"/>
    <property type="project" value="UniProtKB-KW"/>
</dbReference>
<dbReference type="STRING" id="572036.SAMN05661099_1113"/>
<dbReference type="PANTHER" id="PTHR43133:SF46">
    <property type="entry name" value="RNA POLYMERASE SIGMA-70 FACTOR ECF SUBFAMILY"/>
    <property type="match status" value="1"/>
</dbReference>
<dbReference type="NCBIfam" id="TIGR02937">
    <property type="entry name" value="sigma70-ECF"/>
    <property type="match status" value="1"/>
</dbReference>
<dbReference type="SUPFAM" id="SSF88946">
    <property type="entry name" value="Sigma2 domain of RNA polymerase sigma factors"/>
    <property type="match status" value="1"/>
</dbReference>
<dbReference type="InterPro" id="IPR014327">
    <property type="entry name" value="RNA_pol_sigma70_bacteroid"/>
</dbReference>
<dbReference type="SMART" id="SM00421">
    <property type="entry name" value="HTH_LUXR"/>
    <property type="match status" value="1"/>
</dbReference>
<keyword evidence="2" id="KW-0805">Transcription regulation</keyword>
<evidence type="ECO:0000256" key="3">
    <source>
        <dbReference type="ARBA" id="ARBA00023082"/>
    </source>
</evidence>
<evidence type="ECO:0000259" key="5">
    <source>
        <dbReference type="SMART" id="SM00421"/>
    </source>
</evidence>
<dbReference type="Gene3D" id="1.10.1740.10">
    <property type="match status" value="1"/>
</dbReference>
<keyword evidence="4" id="KW-0804">Transcription</keyword>
<dbReference type="AlphaFoldDB" id="A0A1T5AYA2"/>
<comment type="similarity">
    <text evidence="1">Belongs to the sigma-70 factor family. ECF subfamily.</text>
</comment>
<dbReference type="PANTHER" id="PTHR43133">
    <property type="entry name" value="RNA POLYMERASE ECF-TYPE SIGMA FACTO"/>
    <property type="match status" value="1"/>
</dbReference>
<accession>A0A1T5AYA2</accession>
<dbReference type="InterPro" id="IPR013325">
    <property type="entry name" value="RNA_pol_sigma_r2"/>
</dbReference>
<dbReference type="InterPro" id="IPR013324">
    <property type="entry name" value="RNA_pol_sigma_r3/r4-like"/>
</dbReference>
<feature type="domain" description="HTH luxR-type" evidence="5">
    <location>
        <begin position="140"/>
        <end position="186"/>
    </location>
</feature>
<dbReference type="InterPro" id="IPR007627">
    <property type="entry name" value="RNA_pol_sigma70_r2"/>
</dbReference>
<dbReference type="Proteomes" id="UP000189981">
    <property type="component" value="Unassembled WGS sequence"/>
</dbReference>
<protein>
    <submittedName>
        <fullName evidence="6">RNA polymerase sigma-70 factor, ECF subfamily</fullName>
    </submittedName>
</protein>